<dbReference type="Gene3D" id="1.10.420.10">
    <property type="entry name" value="Peroxidase, domain 2"/>
    <property type="match status" value="1"/>
</dbReference>
<evidence type="ECO:0000256" key="4">
    <source>
        <dbReference type="ARBA" id="ARBA00022559"/>
    </source>
</evidence>
<evidence type="ECO:0000313" key="13">
    <source>
        <dbReference type="EMBL" id="CAJ1944427.1"/>
    </source>
</evidence>
<dbReference type="GO" id="GO:0042744">
    <property type="term" value="P:hydrogen peroxide catabolic process"/>
    <property type="evidence" value="ECO:0007669"/>
    <property type="project" value="TreeGrafter"/>
</dbReference>
<name>A0AAD2FJI8_9STRA</name>
<keyword evidence="8" id="KW-0408">Iron</keyword>
<evidence type="ECO:0000256" key="8">
    <source>
        <dbReference type="ARBA" id="ARBA00023004"/>
    </source>
</evidence>
<feature type="region of interest" description="Disordered" evidence="10">
    <location>
        <begin position="121"/>
        <end position="141"/>
    </location>
</feature>
<keyword evidence="4" id="KW-0575">Peroxidase</keyword>
<keyword evidence="6" id="KW-0479">Metal-binding</keyword>
<dbReference type="InterPro" id="IPR044831">
    <property type="entry name" value="Ccp1-like"/>
</dbReference>
<dbReference type="PRINTS" id="PR00458">
    <property type="entry name" value="PEROXIDASE"/>
</dbReference>
<comment type="caution">
    <text evidence="13">The sequence shown here is derived from an EMBL/GenBank/DDBJ whole genome shotgun (WGS) entry which is preliminary data.</text>
</comment>
<dbReference type="PRINTS" id="PR00461">
    <property type="entry name" value="PLPEROXIDASE"/>
</dbReference>
<dbReference type="EMBL" id="CAKOGP040001224">
    <property type="protein sequence ID" value="CAJ1944427.1"/>
    <property type="molecule type" value="Genomic_DNA"/>
</dbReference>
<dbReference type="PROSITE" id="PS00436">
    <property type="entry name" value="PEROXIDASE_2"/>
    <property type="match status" value="1"/>
</dbReference>
<dbReference type="GO" id="GO:0046872">
    <property type="term" value="F:metal ion binding"/>
    <property type="evidence" value="ECO:0007669"/>
    <property type="project" value="UniProtKB-KW"/>
</dbReference>
<keyword evidence="7" id="KW-0560">Oxidoreductase</keyword>
<comment type="cofactor">
    <cofactor evidence="3">
        <name>heme b</name>
        <dbReference type="ChEBI" id="CHEBI:60344"/>
    </cofactor>
</comment>
<keyword evidence="14" id="KW-1185">Reference proteome</keyword>
<protein>
    <recommendedName>
        <fullName evidence="12">Plant heme peroxidase family profile domain-containing protein</fullName>
    </recommendedName>
</protein>
<dbReference type="GO" id="GO:0140825">
    <property type="term" value="F:lactoperoxidase activity"/>
    <property type="evidence" value="ECO:0007669"/>
    <property type="project" value="UniProtKB-EC"/>
</dbReference>
<keyword evidence="11" id="KW-0732">Signal</keyword>
<dbReference type="PROSITE" id="PS50873">
    <property type="entry name" value="PEROXIDASE_4"/>
    <property type="match status" value="1"/>
</dbReference>
<evidence type="ECO:0000256" key="9">
    <source>
        <dbReference type="RuleBase" id="RU004241"/>
    </source>
</evidence>
<accession>A0AAD2FJI8</accession>
<evidence type="ECO:0000313" key="14">
    <source>
        <dbReference type="Proteomes" id="UP001295423"/>
    </source>
</evidence>
<evidence type="ECO:0000256" key="7">
    <source>
        <dbReference type="ARBA" id="ARBA00023002"/>
    </source>
</evidence>
<comment type="similarity">
    <text evidence="9">Belongs to the peroxidase family.</text>
</comment>
<evidence type="ECO:0000256" key="11">
    <source>
        <dbReference type="SAM" id="SignalP"/>
    </source>
</evidence>
<dbReference type="InterPro" id="IPR000823">
    <property type="entry name" value="Peroxidase_pln"/>
</dbReference>
<dbReference type="Pfam" id="PF00141">
    <property type="entry name" value="peroxidase"/>
    <property type="match status" value="1"/>
</dbReference>
<evidence type="ECO:0000259" key="12">
    <source>
        <dbReference type="PROSITE" id="PS50873"/>
    </source>
</evidence>
<proteinExistence type="inferred from homology"/>
<evidence type="ECO:0000256" key="6">
    <source>
        <dbReference type="ARBA" id="ARBA00022723"/>
    </source>
</evidence>
<comment type="catalytic activity">
    <reaction evidence="1">
        <text>2 a phenolic donor + H2O2 = 2 a phenolic radical donor + 2 H2O</text>
        <dbReference type="Rhea" id="RHEA:56136"/>
        <dbReference type="ChEBI" id="CHEBI:15377"/>
        <dbReference type="ChEBI" id="CHEBI:16240"/>
        <dbReference type="ChEBI" id="CHEBI:139520"/>
        <dbReference type="ChEBI" id="CHEBI:139521"/>
        <dbReference type="EC" id="1.11.1.7"/>
    </reaction>
</comment>
<dbReference type="GO" id="GO:0000302">
    <property type="term" value="P:response to reactive oxygen species"/>
    <property type="evidence" value="ECO:0007669"/>
    <property type="project" value="TreeGrafter"/>
</dbReference>
<feature type="signal peptide" evidence="11">
    <location>
        <begin position="1"/>
        <end position="16"/>
    </location>
</feature>
<evidence type="ECO:0000256" key="2">
    <source>
        <dbReference type="ARBA" id="ARBA00001913"/>
    </source>
</evidence>
<dbReference type="InterPro" id="IPR002016">
    <property type="entry name" value="Haem_peroxidase"/>
</dbReference>
<evidence type="ECO:0000256" key="5">
    <source>
        <dbReference type="ARBA" id="ARBA00022617"/>
    </source>
</evidence>
<feature type="chain" id="PRO_5041936478" description="Plant heme peroxidase family profile domain-containing protein" evidence="11">
    <location>
        <begin position="17"/>
        <end position="379"/>
    </location>
</feature>
<dbReference type="PANTHER" id="PTHR31356">
    <property type="entry name" value="THYLAKOID LUMENAL 29 KDA PROTEIN, CHLOROPLASTIC-RELATED"/>
    <property type="match status" value="1"/>
</dbReference>
<evidence type="ECO:0000256" key="3">
    <source>
        <dbReference type="ARBA" id="ARBA00001970"/>
    </source>
</evidence>
<dbReference type="InterPro" id="IPR019794">
    <property type="entry name" value="Peroxidases_AS"/>
</dbReference>
<comment type="cofactor">
    <cofactor evidence="2">
        <name>Ca(2+)</name>
        <dbReference type="ChEBI" id="CHEBI:29108"/>
    </cofactor>
</comment>
<reference evidence="13" key="1">
    <citation type="submission" date="2023-08" db="EMBL/GenBank/DDBJ databases">
        <authorList>
            <person name="Audoor S."/>
            <person name="Bilcke G."/>
        </authorList>
    </citation>
    <scope>NUCLEOTIDE SEQUENCE</scope>
</reference>
<dbReference type="PANTHER" id="PTHR31356:SF36">
    <property type="entry name" value="L-ASCORBATE PEROXIDASE 3"/>
    <property type="match status" value="1"/>
</dbReference>
<feature type="compositionally biased region" description="Low complexity" evidence="10">
    <location>
        <begin position="50"/>
        <end position="60"/>
    </location>
</feature>
<dbReference type="GO" id="GO:0020037">
    <property type="term" value="F:heme binding"/>
    <property type="evidence" value="ECO:0007669"/>
    <property type="project" value="InterPro"/>
</dbReference>
<dbReference type="Proteomes" id="UP001295423">
    <property type="component" value="Unassembled WGS sequence"/>
</dbReference>
<gene>
    <name evidence="13" type="ORF">CYCCA115_LOCUS8882</name>
</gene>
<dbReference type="GO" id="GO:0034599">
    <property type="term" value="P:cellular response to oxidative stress"/>
    <property type="evidence" value="ECO:0007669"/>
    <property type="project" value="InterPro"/>
</dbReference>
<evidence type="ECO:0000256" key="1">
    <source>
        <dbReference type="ARBA" id="ARBA00000189"/>
    </source>
</evidence>
<evidence type="ECO:0000256" key="10">
    <source>
        <dbReference type="SAM" id="MobiDB-lite"/>
    </source>
</evidence>
<feature type="region of interest" description="Disordered" evidence="10">
    <location>
        <begin position="33"/>
        <end position="60"/>
    </location>
</feature>
<keyword evidence="5" id="KW-0349">Heme</keyword>
<feature type="compositionally biased region" description="Low complexity" evidence="10">
    <location>
        <begin position="121"/>
        <end position="131"/>
    </location>
</feature>
<dbReference type="AlphaFoldDB" id="A0AAD2FJI8"/>
<sequence>MQFSLWHASLSALALSRSSFLQQSSSALLSLASPPPLHILEPPPPPPTTTTPTTTTTATATAAPRTGRVIIARATSNDGDSQIASVAKAFRNDIQTIVKNDPSLAGPLIRLAFHDAATWESSRGSTSSSSSNPYFWLRQQPSGGPNGSIQYELGRSENRGLSKPLQFVQNITHGYAASLSLADAIALAGASAVEAIGGPTIAIRMGRIDATQADPEFLRTPLKASTRRSIVTKTLPEAGLDSDGLRLYFGQLGFSEKEFVALCGCHGLGRHVSLLGMPKDCLRNLTRTCLEEAPVLLPFVTKSVDTFDNSYFQFLLKWNSNDIKLGDVAFIPTDVDLVVDTGLKRWVDYFAQDQNAYFNAYGQAYQKLVDRTATTQERY</sequence>
<organism evidence="13 14">
    <name type="scientific">Cylindrotheca closterium</name>
    <dbReference type="NCBI Taxonomy" id="2856"/>
    <lineage>
        <taxon>Eukaryota</taxon>
        <taxon>Sar</taxon>
        <taxon>Stramenopiles</taxon>
        <taxon>Ochrophyta</taxon>
        <taxon>Bacillariophyta</taxon>
        <taxon>Bacillariophyceae</taxon>
        <taxon>Bacillariophycidae</taxon>
        <taxon>Bacillariales</taxon>
        <taxon>Bacillariaceae</taxon>
        <taxon>Cylindrotheca</taxon>
    </lineage>
</organism>
<feature type="compositionally biased region" description="Pro residues" evidence="10">
    <location>
        <begin position="33"/>
        <end position="49"/>
    </location>
</feature>
<dbReference type="InterPro" id="IPR010255">
    <property type="entry name" value="Haem_peroxidase_sf"/>
</dbReference>
<dbReference type="SUPFAM" id="SSF48113">
    <property type="entry name" value="Heme-dependent peroxidases"/>
    <property type="match status" value="1"/>
</dbReference>
<dbReference type="Gene3D" id="1.10.520.10">
    <property type="match status" value="1"/>
</dbReference>
<feature type="domain" description="Plant heme peroxidase family profile" evidence="12">
    <location>
        <begin position="91"/>
        <end position="379"/>
    </location>
</feature>